<dbReference type="Proteomes" id="UP000460221">
    <property type="component" value="Unassembled WGS sequence"/>
</dbReference>
<name>A0A7K1FRU9_9ACTN</name>
<dbReference type="Pfam" id="PF19802">
    <property type="entry name" value="DUF6285"/>
    <property type="match status" value="1"/>
</dbReference>
<reference evidence="2 3" key="1">
    <citation type="submission" date="2019-11" db="EMBL/GenBank/DDBJ databases">
        <authorList>
            <person name="Jiang L.-Q."/>
        </authorList>
    </citation>
    <scope>NUCLEOTIDE SEQUENCE [LARGE SCALE GENOMIC DNA]</scope>
    <source>
        <strain evidence="2 3">YIM 132087</strain>
    </source>
</reference>
<dbReference type="RefSeq" id="WP_154769958.1">
    <property type="nucleotide sequence ID" value="NZ_WLYK01000008.1"/>
</dbReference>
<feature type="domain" description="DUF6285" evidence="1">
    <location>
        <begin position="37"/>
        <end position="120"/>
    </location>
</feature>
<evidence type="ECO:0000259" key="1">
    <source>
        <dbReference type="Pfam" id="PF19802"/>
    </source>
</evidence>
<dbReference type="InterPro" id="IPR046252">
    <property type="entry name" value="DUF6285"/>
</dbReference>
<dbReference type="AlphaFoldDB" id="A0A7K1FRU9"/>
<organism evidence="2 3">
    <name type="scientific">Nakamurella alba</name>
    <dbReference type="NCBI Taxonomy" id="2665158"/>
    <lineage>
        <taxon>Bacteria</taxon>
        <taxon>Bacillati</taxon>
        <taxon>Actinomycetota</taxon>
        <taxon>Actinomycetes</taxon>
        <taxon>Nakamurellales</taxon>
        <taxon>Nakamurellaceae</taxon>
        <taxon>Nakamurella</taxon>
    </lineage>
</organism>
<sequence length="128" mass="13224">MSTADTGPEPARAPNDVPSAGDLLEAVQEFLTGTLLPAAGDDTRFYIRVSANVLDVVRRELAGADERSARHARALAGLGVADERELAAAIRSGALAYDDPAVRAVVTATVREKLLVAKPGHPGAGLPS</sequence>
<evidence type="ECO:0000313" key="3">
    <source>
        <dbReference type="Proteomes" id="UP000460221"/>
    </source>
</evidence>
<accession>A0A7K1FRU9</accession>
<proteinExistence type="predicted"/>
<dbReference type="EMBL" id="WLYK01000008">
    <property type="protein sequence ID" value="MTD15963.1"/>
    <property type="molecule type" value="Genomic_DNA"/>
</dbReference>
<comment type="caution">
    <text evidence="2">The sequence shown here is derived from an EMBL/GenBank/DDBJ whole genome shotgun (WGS) entry which is preliminary data.</text>
</comment>
<gene>
    <name evidence="2" type="ORF">GIS00_18670</name>
</gene>
<evidence type="ECO:0000313" key="2">
    <source>
        <dbReference type="EMBL" id="MTD15963.1"/>
    </source>
</evidence>
<keyword evidence="3" id="KW-1185">Reference proteome</keyword>
<protein>
    <recommendedName>
        <fullName evidence="1">DUF6285 domain-containing protein</fullName>
    </recommendedName>
</protein>